<reference evidence="1" key="2">
    <citation type="submission" date="2020-09" db="EMBL/GenBank/DDBJ databases">
        <authorList>
            <person name="Sun Q."/>
            <person name="Zhou Y."/>
        </authorList>
    </citation>
    <scope>NUCLEOTIDE SEQUENCE</scope>
    <source>
        <strain evidence="1">CGMCC 1.15371</strain>
    </source>
</reference>
<dbReference type="Proteomes" id="UP000628775">
    <property type="component" value="Unassembled WGS sequence"/>
</dbReference>
<gene>
    <name evidence="1" type="ORF">GCM10011391_07400</name>
</gene>
<organism evidence="1 2">
    <name type="scientific">Pullulanibacillus camelliae</name>
    <dbReference type="NCBI Taxonomy" id="1707096"/>
    <lineage>
        <taxon>Bacteria</taxon>
        <taxon>Bacillati</taxon>
        <taxon>Bacillota</taxon>
        <taxon>Bacilli</taxon>
        <taxon>Bacillales</taxon>
        <taxon>Sporolactobacillaceae</taxon>
        <taxon>Pullulanibacillus</taxon>
    </lineage>
</organism>
<comment type="caution">
    <text evidence="1">The sequence shown here is derived from an EMBL/GenBank/DDBJ whole genome shotgun (WGS) entry which is preliminary data.</text>
</comment>
<evidence type="ECO:0000313" key="2">
    <source>
        <dbReference type="Proteomes" id="UP000628775"/>
    </source>
</evidence>
<evidence type="ECO:0000313" key="1">
    <source>
        <dbReference type="EMBL" id="GGE31254.1"/>
    </source>
</evidence>
<sequence>MPKSSGLVHKVRDAFRKEARVTSRIDAPRCSEEADYEAYLAHAGPAKPPIAFIRFRGLF</sequence>
<proteinExistence type="predicted"/>
<name>A0A8J2VMF8_9BACL</name>
<dbReference type="EMBL" id="BMIR01000002">
    <property type="protein sequence ID" value="GGE31254.1"/>
    <property type="molecule type" value="Genomic_DNA"/>
</dbReference>
<reference evidence="1" key="1">
    <citation type="journal article" date="2014" name="Int. J. Syst. Evol. Microbiol.">
        <title>Complete genome sequence of Corynebacterium casei LMG S-19264T (=DSM 44701T), isolated from a smear-ripened cheese.</title>
        <authorList>
            <consortium name="US DOE Joint Genome Institute (JGI-PGF)"/>
            <person name="Walter F."/>
            <person name="Albersmeier A."/>
            <person name="Kalinowski J."/>
            <person name="Ruckert C."/>
        </authorList>
    </citation>
    <scope>NUCLEOTIDE SEQUENCE</scope>
    <source>
        <strain evidence="1">CGMCC 1.15371</strain>
    </source>
</reference>
<protein>
    <submittedName>
        <fullName evidence="1">Uncharacterized protein</fullName>
    </submittedName>
</protein>
<accession>A0A8J2VMF8</accession>
<keyword evidence="2" id="KW-1185">Reference proteome</keyword>
<dbReference type="AlphaFoldDB" id="A0A8J2VMF8"/>